<feature type="domain" description="Ras-GEF" evidence="4">
    <location>
        <begin position="324"/>
        <end position="539"/>
    </location>
</feature>
<feature type="compositionally biased region" description="Basic and acidic residues" evidence="3">
    <location>
        <begin position="1039"/>
        <end position="1058"/>
    </location>
</feature>
<feature type="compositionally biased region" description="Polar residues" evidence="3">
    <location>
        <begin position="1532"/>
        <end position="1547"/>
    </location>
</feature>
<feature type="region of interest" description="Disordered" evidence="3">
    <location>
        <begin position="1845"/>
        <end position="1966"/>
    </location>
</feature>
<feature type="compositionally biased region" description="Basic and acidic residues" evidence="3">
    <location>
        <begin position="821"/>
        <end position="831"/>
    </location>
</feature>
<feature type="compositionally biased region" description="Polar residues" evidence="3">
    <location>
        <begin position="867"/>
        <end position="876"/>
    </location>
</feature>
<feature type="compositionally biased region" description="Basic and acidic residues" evidence="3">
    <location>
        <begin position="1097"/>
        <end position="1114"/>
    </location>
</feature>
<evidence type="ECO:0000256" key="3">
    <source>
        <dbReference type="SAM" id="MobiDB-lite"/>
    </source>
</evidence>
<keyword evidence="1 2" id="KW-0344">Guanine-nucleotide releasing factor</keyword>
<dbReference type="PANTHER" id="PTHR23113:SF99">
    <property type="entry name" value="RASGEF DOMAIN-CONTAINING PROTEIN"/>
    <property type="match status" value="1"/>
</dbReference>
<feature type="compositionally biased region" description="Polar residues" evidence="3">
    <location>
        <begin position="1284"/>
        <end position="1308"/>
    </location>
</feature>
<feature type="compositionally biased region" description="Basic and acidic residues" evidence="3">
    <location>
        <begin position="1181"/>
        <end position="1196"/>
    </location>
</feature>
<feature type="compositionally biased region" description="Polar residues" evidence="3">
    <location>
        <begin position="1468"/>
        <end position="1486"/>
    </location>
</feature>
<evidence type="ECO:0000256" key="1">
    <source>
        <dbReference type="ARBA" id="ARBA00022658"/>
    </source>
</evidence>
<dbReference type="InterPro" id="IPR008937">
    <property type="entry name" value="Ras-like_GEF"/>
</dbReference>
<feature type="compositionally biased region" description="Basic and acidic residues" evidence="3">
    <location>
        <begin position="1400"/>
        <end position="1413"/>
    </location>
</feature>
<feature type="compositionally biased region" description="Low complexity" evidence="3">
    <location>
        <begin position="671"/>
        <end position="683"/>
    </location>
</feature>
<organism evidence="5 6">
    <name type="scientific">Acrasis kona</name>
    <dbReference type="NCBI Taxonomy" id="1008807"/>
    <lineage>
        <taxon>Eukaryota</taxon>
        <taxon>Discoba</taxon>
        <taxon>Heterolobosea</taxon>
        <taxon>Tetramitia</taxon>
        <taxon>Eutetramitia</taxon>
        <taxon>Acrasidae</taxon>
        <taxon>Acrasis</taxon>
    </lineage>
</organism>
<dbReference type="Gene3D" id="1.10.840.10">
    <property type="entry name" value="Ras guanine-nucleotide exchange factors catalytic domain"/>
    <property type="match status" value="1"/>
</dbReference>
<evidence type="ECO:0000259" key="4">
    <source>
        <dbReference type="PROSITE" id="PS50009"/>
    </source>
</evidence>
<feature type="compositionally biased region" description="Polar residues" evidence="3">
    <location>
        <begin position="1949"/>
        <end position="1960"/>
    </location>
</feature>
<feature type="compositionally biased region" description="Polar residues" evidence="3">
    <location>
        <begin position="1498"/>
        <end position="1520"/>
    </location>
</feature>
<feature type="region of interest" description="Disordered" evidence="3">
    <location>
        <begin position="670"/>
        <end position="882"/>
    </location>
</feature>
<feature type="compositionally biased region" description="Polar residues" evidence="3">
    <location>
        <begin position="1558"/>
        <end position="1572"/>
    </location>
</feature>
<dbReference type="GO" id="GO:0005085">
    <property type="term" value="F:guanyl-nucleotide exchange factor activity"/>
    <property type="evidence" value="ECO:0007669"/>
    <property type="project" value="UniProtKB-KW"/>
</dbReference>
<feature type="compositionally biased region" description="Basic and acidic residues" evidence="3">
    <location>
        <begin position="1905"/>
        <end position="1915"/>
    </location>
</feature>
<keyword evidence="6" id="KW-1185">Reference proteome</keyword>
<evidence type="ECO:0000256" key="2">
    <source>
        <dbReference type="PROSITE-ProRule" id="PRU00168"/>
    </source>
</evidence>
<feature type="compositionally biased region" description="Acidic residues" evidence="3">
    <location>
        <begin position="933"/>
        <end position="944"/>
    </location>
</feature>
<feature type="compositionally biased region" description="Acidic residues" evidence="3">
    <location>
        <begin position="1377"/>
        <end position="1391"/>
    </location>
</feature>
<dbReference type="PANTHER" id="PTHR23113">
    <property type="entry name" value="GUANINE NUCLEOTIDE EXCHANGE FACTOR"/>
    <property type="match status" value="1"/>
</dbReference>
<feature type="compositionally biased region" description="Polar residues" evidence="3">
    <location>
        <begin position="1364"/>
        <end position="1376"/>
    </location>
</feature>
<feature type="compositionally biased region" description="Low complexity" evidence="3">
    <location>
        <begin position="1262"/>
        <end position="1276"/>
    </location>
</feature>
<feature type="compositionally biased region" description="Acidic residues" evidence="3">
    <location>
        <begin position="1711"/>
        <end position="1721"/>
    </location>
</feature>
<dbReference type="EMBL" id="JAOPGA020001211">
    <property type="protein sequence ID" value="KAL0486251.1"/>
    <property type="molecule type" value="Genomic_DNA"/>
</dbReference>
<feature type="region of interest" description="Disordered" evidence="3">
    <location>
        <begin position="644"/>
        <end position="663"/>
    </location>
</feature>
<feature type="region of interest" description="Disordered" evidence="3">
    <location>
        <begin position="1170"/>
        <end position="1196"/>
    </location>
</feature>
<feature type="compositionally biased region" description="Basic and acidic residues" evidence="3">
    <location>
        <begin position="1548"/>
        <end position="1557"/>
    </location>
</feature>
<feature type="region of interest" description="Disordered" evidence="3">
    <location>
        <begin position="31"/>
        <end position="63"/>
    </location>
</feature>
<dbReference type="Pfam" id="PF00617">
    <property type="entry name" value="RasGEF"/>
    <property type="match status" value="1"/>
</dbReference>
<feature type="region of interest" description="Disordered" evidence="3">
    <location>
        <begin position="1792"/>
        <end position="1832"/>
    </location>
</feature>
<comment type="caution">
    <text evidence="5">The sequence shown here is derived from an EMBL/GenBank/DDBJ whole genome shotgun (WGS) entry which is preliminary data.</text>
</comment>
<dbReference type="InterPro" id="IPR036964">
    <property type="entry name" value="RASGEF_cat_dom_sf"/>
</dbReference>
<dbReference type="GO" id="GO:0007264">
    <property type="term" value="P:small GTPase-mediated signal transduction"/>
    <property type="evidence" value="ECO:0007669"/>
    <property type="project" value="InterPro"/>
</dbReference>
<feature type="compositionally biased region" description="Basic and acidic residues" evidence="3">
    <location>
        <begin position="1330"/>
        <end position="1360"/>
    </location>
</feature>
<protein>
    <submittedName>
        <fullName evidence="5">Ral guanine nucleotide dissociation stimulator</fullName>
    </submittedName>
</protein>
<feature type="compositionally biased region" description="Polar residues" evidence="3">
    <location>
        <begin position="1414"/>
        <end position="1423"/>
    </location>
</feature>
<feature type="compositionally biased region" description="Basic and acidic residues" evidence="3">
    <location>
        <begin position="953"/>
        <end position="975"/>
    </location>
</feature>
<feature type="region of interest" description="Disordered" evidence="3">
    <location>
        <begin position="1026"/>
        <end position="1115"/>
    </location>
</feature>
<dbReference type="SMART" id="SM00147">
    <property type="entry name" value="RasGEF"/>
    <property type="match status" value="1"/>
</dbReference>
<evidence type="ECO:0000313" key="6">
    <source>
        <dbReference type="Proteomes" id="UP001431209"/>
    </source>
</evidence>
<feature type="compositionally biased region" description="Polar residues" evidence="3">
    <location>
        <begin position="1061"/>
        <end position="1072"/>
    </location>
</feature>
<dbReference type="InterPro" id="IPR023578">
    <property type="entry name" value="Ras_GEF_dom_sf"/>
</dbReference>
<feature type="compositionally biased region" description="Basic and acidic residues" evidence="3">
    <location>
        <begin position="1242"/>
        <end position="1261"/>
    </location>
</feature>
<feature type="region of interest" description="Disordered" evidence="3">
    <location>
        <begin position="1238"/>
        <end position="1520"/>
    </location>
</feature>
<feature type="compositionally biased region" description="Acidic residues" evidence="3">
    <location>
        <begin position="1760"/>
        <end position="1769"/>
    </location>
</feature>
<feature type="region of interest" description="Disordered" evidence="3">
    <location>
        <begin position="933"/>
        <end position="984"/>
    </location>
</feature>
<dbReference type="Proteomes" id="UP001431209">
    <property type="component" value="Unassembled WGS sequence"/>
</dbReference>
<feature type="compositionally biased region" description="Polar residues" evidence="3">
    <location>
        <begin position="644"/>
        <end position="653"/>
    </location>
</feature>
<feature type="compositionally biased region" description="Basic and acidic residues" evidence="3">
    <location>
        <begin position="1697"/>
        <end position="1710"/>
    </location>
</feature>
<dbReference type="SUPFAM" id="SSF48366">
    <property type="entry name" value="Ras GEF"/>
    <property type="match status" value="1"/>
</dbReference>
<feature type="region of interest" description="Disordered" evidence="3">
    <location>
        <begin position="1532"/>
        <end position="1778"/>
    </location>
</feature>
<accession>A0AAW2Z8V7</accession>
<feature type="compositionally biased region" description="Low complexity" evidence="3">
    <location>
        <begin position="1580"/>
        <end position="1592"/>
    </location>
</feature>
<dbReference type="PROSITE" id="PS50009">
    <property type="entry name" value="RASGEF_CAT"/>
    <property type="match status" value="1"/>
</dbReference>
<dbReference type="InterPro" id="IPR001895">
    <property type="entry name" value="RASGEF_cat_dom"/>
</dbReference>
<name>A0AAW2Z8V7_9EUKA</name>
<feature type="region of interest" description="Disordered" evidence="3">
    <location>
        <begin position="607"/>
        <end position="626"/>
    </location>
</feature>
<sequence length="1966" mass="218088">MLLTAVIAILITSLSVYVLIRPLRLNAKTECTNKHESEITSPKSEDEIDSVHTPKEQNNTNKDDMNVQVIDTQPEESAERVVQKTEPKVIDEVAKPLPVKRRVNNYDTLFLRDVLYASDIATYQLNVYPNYKSSNKTITKLLSKIQVLQESVKDQRPTIDNQVMTLKHRRPIELDPVLSRWIKNRALPNISVAPVEICTVSGKEGVVTRQELMSMLSYDNDLAKMFVVHWKNFYESEEELMTDIISHRLKEENYEHLMSCVASHIESDIVLDYIISFIIRNGNTASEELIRAVRDRIQGHKKYILVESEEQDDPDHNVYIPTTPHEQLAYDIACVNNKLFSSLSLDDFIDKKFDSKNLTSIQQFFDRTQNFVQTSIFSKSNVQDRSDAITFFIHVNEELIKLSDWNGYFSVNCALGSTPIMKLRSAWKLVEREELDSYLDQCEIKVTDMNTLCEEPHSIPFLGPLQTRLIRSEQLSRDGINENDQMVYDIERRNMEMNILSFIQRLQKNSRPVESDTVIQWITMDEKIMYDVCEDVEKSDSQFSTSKDLTNFIKNVTISEQQKKSADESMILDNGYKQEIGYTAPLKIMSDQDYNSDDDCSEISIERDERHYTIDHPDPIQKPKSEFKFGEGEQSLEGFTFGQNQHATGTHESGFSFGGEASPALLQFPTQSNNQQQKSNNNQPSTFSGFKFGDQEAKSPESTFSGFKFGGDEKTESPAAPFSGFKFGDKKTEEAKSPESTFSGFKFGGNEKTEGAKSPSAPFSGFKFGGNEKTDSKPVKSGPSAPAFQEFKFNFGGDSKTESKPLHSEPPATTFSGFKFGDQKPKEKSDEAFPGFKFGGDAKSKSAPVKSDTPDAPSFSSFKFGGNSPSNENTFSEFKFGSDDAKTKPVVAPVVDAPSKVEPKSENTKVESAPLKILSNQDIANNTVTEGEEFADYNDDDSDCSEISMAPSDEGHYTVDHPDPNQKKDDDKSEFKFFSSNDTEPAPVFTGFNFGSKQPNESGFSFGSAHNNTSSIDESFSTFKFGSSITPISEGGEISESKQSDSKDGKSESKEDKPLTILNNQDIANNAVTEGEEFADYNDDDSDCSEISMAPSDEGHYTVDHPDPNKKIDSESAPAVTGFKFDASAESKSAPVFTGFNFGRSSAAESEPAPVFTGFNFNDANQSAPAEGGFKFGSEIQKSDSDVNDEFESKEKIEPKDNKLTILNNQDITNNAVTEGEEFADYNDDDSDCSEISMAPSDEGHYTIDHPDPNQKNDIKSEFTGFGSNNNNTFEEGGFKFVTNDDSTSQSVFKFDTNTSDQSESNQGGFKFGNDSKSITTGFTFGGDSKPSDEKQSETSENQKSDSNAQDEKSESKENKPLTILSNQDIANNTVTEGEEFADYNDDDSDCSEISMAPSDEGHITVDHPDPKQSSHSNTSSIDATFGGFKFGDSNVSDVTSPYSTNSTTSNDTSSTNPSLSGFRFGDPSNQVTSPFSVDSNASDIQSPALDQFKFGDDSNSITSPFSTDSTTPETISNPTFKFGFVPSSTLPRSINDTVFGNQQVEPTNDHGDDKQLKQNANALPTLNTTRTPLHREDSSSSTSTSTPNTPTYRSNKRKAPQSLIIQQKTIPMNKLAIHKGTVKHDERNEDDQQQDDQQSSSVPPRMQQLDHVNKVMTPTNETIPMDQARGRVTFSLAHPQEFSYDKTKSPPVIQKGSKDDIFDVKNREDHEEDDDDDDGTMIEKNLSSPTLDKKQEAFEKDDDGDDETLVVKNDLVDDSKDDDSDDETLVVKDLTPAVEEENVKDETLVVKGDDDNAPVVKNVIDDSKNEEDNDGALVVNDSPPIVDEEIKGDDGMLVIKNVVDGSKDEDINNNDEALAAKDSLSTGDEKEQDNSDNVALGVRSDVVDEISNSDDGVKDLPSTVDEKEVKQDRDENSDDGTLVVKSEEDLNNDNNEKLKDNQDEEQQAIKNESQVSEDANTTEEE</sequence>
<gene>
    <name evidence="5" type="ORF">AKO1_001873</name>
</gene>
<feature type="compositionally biased region" description="Acidic residues" evidence="3">
    <location>
        <begin position="1074"/>
        <end position="1088"/>
    </location>
</feature>
<feature type="compositionally biased region" description="Basic and acidic residues" evidence="3">
    <location>
        <begin position="727"/>
        <end position="737"/>
    </location>
</feature>
<feature type="compositionally biased region" description="Acidic residues" evidence="3">
    <location>
        <begin position="1740"/>
        <end position="1749"/>
    </location>
</feature>
<evidence type="ECO:0000313" key="5">
    <source>
        <dbReference type="EMBL" id="KAL0486251.1"/>
    </source>
</evidence>
<feature type="compositionally biased region" description="Low complexity" evidence="3">
    <location>
        <begin position="1440"/>
        <end position="1461"/>
    </location>
</feature>
<reference evidence="5 6" key="1">
    <citation type="submission" date="2024-03" db="EMBL/GenBank/DDBJ databases">
        <title>The Acrasis kona genome and developmental transcriptomes reveal deep origins of eukaryotic multicellular pathways.</title>
        <authorList>
            <person name="Sheikh S."/>
            <person name="Fu C.-J."/>
            <person name="Brown M.W."/>
            <person name="Baldauf S.L."/>
        </authorList>
    </citation>
    <scope>NUCLEOTIDE SEQUENCE [LARGE SCALE GENOMIC DNA]</scope>
    <source>
        <strain evidence="5 6">ATCC MYA-3509</strain>
    </source>
</reference>
<proteinExistence type="predicted"/>